<gene>
    <name evidence="3" type="ORF">AFUS01_LOCUS22579</name>
</gene>
<dbReference type="EMBL" id="CAJVCH010264251">
    <property type="protein sequence ID" value="CAG7734176.1"/>
    <property type="molecule type" value="Genomic_DNA"/>
</dbReference>
<organism evidence="3 4">
    <name type="scientific">Allacma fusca</name>
    <dbReference type="NCBI Taxonomy" id="39272"/>
    <lineage>
        <taxon>Eukaryota</taxon>
        <taxon>Metazoa</taxon>
        <taxon>Ecdysozoa</taxon>
        <taxon>Arthropoda</taxon>
        <taxon>Hexapoda</taxon>
        <taxon>Collembola</taxon>
        <taxon>Symphypleona</taxon>
        <taxon>Sminthuridae</taxon>
        <taxon>Allacma</taxon>
    </lineage>
</organism>
<feature type="region of interest" description="Disordered" evidence="1">
    <location>
        <begin position="66"/>
        <end position="119"/>
    </location>
</feature>
<evidence type="ECO:0000313" key="4">
    <source>
        <dbReference type="Proteomes" id="UP000708208"/>
    </source>
</evidence>
<evidence type="ECO:0000256" key="2">
    <source>
        <dbReference type="SAM" id="SignalP"/>
    </source>
</evidence>
<comment type="caution">
    <text evidence="3">The sequence shown here is derived from an EMBL/GenBank/DDBJ whole genome shotgun (WGS) entry which is preliminary data.</text>
</comment>
<evidence type="ECO:0000313" key="3">
    <source>
        <dbReference type="EMBL" id="CAG7734176.1"/>
    </source>
</evidence>
<dbReference type="Proteomes" id="UP000708208">
    <property type="component" value="Unassembled WGS sequence"/>
</dbReference>
<feature type="signal peptide" evidence="2">
    <location>
        <begin position="1"/>
        <end position="28"/>
    </location>
</feature>
<feature type="chain" id="PRO_5035266530" evidence="2">
    <location>
        <begin position="29"/>
        <end position="248"/>
    </location>
</feature>
<protein>
    <submittedName>
        <fullName evidence="3">Uncharacterized protein</fullName>
    </submittedName>
</protein>
<dbReference type="AlphaFoldDB" id="A0A8J2KFF5"/>
<name>A0A8J2KFF5_9HEXA</name>
<keyword evidence="2" id="KW-0732">Signal</keyword>
<accession>A0A8J2KFF5</accession>
<feature type="compositionally biased region" description="Acidic residues" evidence="1">
    <location>
        <begin position="103"/>
        <end position="112"/>
    </location>
</feature>
<sequence length="248" mass="28207">MHPGCGGVIRKLQALAYGLLFLPQEAISSIVKCPYEETPRESVTANAFRKTGIWINDEQRPSRFVFTDDEFSPDPNNSPITAEHCGDDGSAGQNVFENNRDDENYDANEDGQDNANKDNYDKRMTMTMTIKTSLTMPIKTYLTMTINRYDHKFRLYGSDISDDETPPQNYADHSKAKKTALLNKPLVSYSIMRKIEQQRKSSFTKAYIAERHHSSRSLSVSCLSLEDDPGPLKKEAKSTWNFSTCYFK</sequence>
<evidence type="ECO:0000256" key="1">
    <source>
        <dbReference type="SAM" id="MobiDB-lite"/>
    </source>
</evidence>
<reference evidence="3" key="1">
    <citation type="submission" date="2021-06" db="EMBL/GenBank/DDBJ databases">
        <authorList>
            <person name="Hodson N. C."/>
            <person name="Mongue J. A."/>
            <person name="Jaron S. K."/>
        </authorList>
    </citation>
    <scope>NUCLEOTIDE SEQUENCE</scope>
</reference>
<keyword evidence="4" id="KW-1185">Reference proteome</keyword>
<proteinExistence type="predicted"/>